<dbReference type="AlphaFoldDB" id="A0A4R2I9Q4"/>
<comment type="catalytic activity">
    <reaction evidence="1">
        <text>GDP-alpha-D-mannose = GDP-4-dehydro-alpha-D-rhamnose + H2O</text>
        <dbReference type="Rhea" id="RHEA:23820"/>
        <dbReference type="ChEBI" id="CHEBI:15377"/>
        <dbReference type="ChEBI" id="CHEBI:57527"/>
        <dbReference type="ChEBI" id="CHEBI:57964"/>
        <dbReference type="EC" id="4.2.1.47"/>
    </reaction>
</comment>
<evidence type="ECO:0000256" key="5">
    <source>
        <dbReference type="ARBA" id="ARBA00023239"/>
    </source>
</evidence>
<evidence type="ECO:0000256" key="6">
    <source>
        <dbReference type="ARBA" id="ARBA00059383"/>
    </source>
</evidence>
<evidence type="ECO:0000313" key="8">
    <source>
        <dbReference type="EMBL" id="TCO41173.1"/>
    </source>
</evidence>
<dbReference type="InterPro" id="IPR036291">
    <property type="entry name" value="NAD(P)-bd_dom_sf"/>
</dbReference>
<keyword evidence="5" id="KW-0456">Lyase</keyword>
<protein>
    <recommendedName>
        <fullName evidence="4">GDP-mannose 4,6-dehydratase</fullName>
        <ecNumber evidence="4">4.2.1.47</ecNumber>
    </recommendedName>
</protein>
<evidence type="ECO:0000259" key="7">
    <source>
        <dbReference type="Pfam" id="PF16363"/>
    </source>
</evidence>
<name>A0A4R2I9Q4_9GAMM</name>
<comment type="function">
    <text evidence="6">Catalyzes the conversion of GDP-D-mannose to GDP-4-dehydro-6-deoxy-D-mannose.</text>
</comment>
<comment type="caution">
    <text evidence="8">The sequence shown here is derived from an EMBL/GenBank/DDBJ whole genome shotgun (WGS) entry which is preliminary data.</text>
</comment>
<dbReference type="EC" id="4.2.1.47" evidence="4"/>
<dbReference type="GO" id="GO:0042351">
    <property type="term" value="P:'de novo' GDP-L-fucose biosynthetic process"/>
    <property type="evidence" value="ECO:0007669"/>
    <property type="project" value="TreeGrafter"/>
</dbReference>
<keyword evidence="9" id="KW-1185">Reference proteome</keyword>
<evidence type="ECO:0000313" key="9">
    <source>
        <dbReference type="Proteomes" id="UP000294862"/>
    </source>
</evidence>
<evidence type="ECO:0000256" key="2">
    <source>
        <dbReference type="ARBA" id="ARBA00001937"/>
    </source>
</evidence>
<dbReference type="Gene3D" id="3.90.25.10">
    <property type="entry name" value="UDP-galactose 4-epimerase, domain 1"/>
    <property type="match status" value="1"/>
</dbReference>
<evidence type="ECO:0000256" key="3">
    <source>
        <dbReference type="ARBA" id="ARBA00009263"/>
    </source>
</evidence>
<proteinExistence type="inferred from homology"/>
<comment type="cofactor">
    <cofactor evidence="2">
        <name>NADP(+)</name>
        <dbReference type="ChEBI" id="CHEBI:58349"/>
    </cofactor>
</comment>
<evidence type="ECO:0000256" key="1">
    <source>
        <dbReference type="ARBA" id="ARBA00000188"/>
    </source>
</evidence>
<accession>A0A4R2I9Q4</accession>
<dbReference type="PANTHER" id="PTHR43715">
    <property type="entry name" value="GDP-MANNOSE 4,6-DEHYDRATASE"/>
    <property type="match status" value="1"/>
</dbReference>
<organism evidence="8 9">
    <name type="scientific">Dokdonella fugitiva</name>
    <dbReference type="NCBI Taxonomy" id="328517"/>
    <lineage>
        <taxon>Bacteria</taxon>
        <taxon>Pseudomonadati</taxon>
        <taxon>Pseudomonadota</taxon>
        <taxon>Gammaproteobacteria</taxon>
        <taxon>Lysobacterales</taxon>
        <taxon>Rhodanobacteraceae</taxon>
        <taxon>Dokdonella</taxon>
    </lineage>
</organism>
<dbReference type="InterPro" id="IPR006368">
    <property type="entry name" value="GDP_Man_deHydtase"/>
</dbReference>
<dbReference type="FunFam" id="3.40.50.720:FF:000924">
    <property type="entry name" value="GDP-mannose 4,6 dehydratase"/>
    <property type="match status" value="1"/>
</dbReference>
<feature type="domain" description="NAD(P)-binding" evidence="7">
    <location>
        <begin position="8"/>
        <end position="333"/>
    </location>
</feature>
<reference evidence="8 9" key="1">
    <citation type="journal article" date="2015" name="Stand. Genomic Sci.">
        <title>Genomic Encyclopedia of Bacterial and Archaeal Type Strains, Phase III: the genomes of soil and plant-associated and newly described type strains.</title>
        <authorList>
            <person name="Whitman W.B."/>
            <person name="Woyke T."/>
            <person name="Klenk H.P."/>
            <person name="Zhou Y."/>
            <person name="Lilburn T.G."/>
            <person name="Beck B.J."/>
            <person name="De Vos P."/>
            <person name="Vandamme P."/>
            <person name="Eisen J.A."/>
            <person name="Garrity G."/>
            <person name="Hugenholtz P."/>
            <person name="Kyrpides N.C."/>
        </authorList>
    </citation>
    <scope>NUCLEOTIDE SEQUENCE [LARGE SCALE GENOMIC DNA]</scope>
    <source>
        <strain evidence="8 9">A3</strain>
    </source>
</reference>
<dbReference type="PANTHER" id="PTHR43715:SF1">
    <property type="entry name" value="GDP-MANNOSE 4,6 DEHYDRATASE"/>
    <property type="match status" value="1"/>
</dbReference>
<dbReference type="RefSeq" id="WP_158287363.1">
    <property type="nucleotide sequence ID" value="NZ_SLWQ01000003.1"/>
</dbReference>
<gene>
    <name evidence="8" type="ORF">EV148_10392</name>
</gene>
<dbReference type="GO" id="GO:0008446">
    <property type="term" value="F:GDP-mannose 4,6-dehydratase activity"/>
    <property type="evidence" value="ECO:0007669"/>
    <property type="project" value="UniProtKB-EC"/>
</dbReference>
<dbReference type="Gene3D" id="3.40.50.720">
    <property type="entry name" value="NAD(P)-binding Rossmann-like Domain"/>
    <property type="match status" value="1"/>
</dbReference>
<dbReference type="OrthoDB" id="9801029at2"/>
<comment type="similarity">
    <text evidence="3">Belongs to the NAD(P)-dependent epimerase/dehydratase family. GDP-mannose 4,6-dehydratase subfamily.</text>
</comment>
<dbReference type="EMBL" id="SLWQ01000003">
    <property type="protein sequence ID" value="TCO41173.1"/>
    <property type="molecule type" value="Genomic_DNA"/>
</dbReference>
<dbReference type="Pfam" id="PF16363">
    <property type="entry name" value="GDP_Man_Dehyd"/>
    <property type="match status" value="1"/>
</dbReference>
<dbReference type="Proteomes" id="UP000294862">
    <property type="component" value="Unassembled WGS sequence"/>
</dbReference>
<dbReference type="InterPro" id="IPR016040">
    <property type="entry name" value="NAD(P)-bd_dom"/>
</dbReference>
<dbReference type="SUPFAM" id="SSF51735">
    <property type="entry name" value="NAD(P)-binding Rossmann-fold domains"/>
    <property type="match status" value="1"/>
</dbReference>
<sequence>MNAIRRALVTGISGQDGALLAARLLAAGGEVVGTHRPGGDAAGWRLRELGLAGHARLRMAALDPRDRDACARLVAAVQPDAVFHCAGQSRVADSFRDPLGSADANGTSTLNLLEAVRAHAPAAHLVLAASAEIFGAPATAPQDESTPLAARTPYGLSKLHAHAAVGTWRASYGLRASSAILFNHESELRDEAFVTRKLSRAVARIALGRAADVALGNLDARRDFGYAPDYVAAMVAMAARAEPGDYVLATGVAASIRDFATAAFAAAGIALDWTGDGLAEVGLERGSGAARVRVDAAFFRPVDAPLLVGDAGKARRDLGFTPSVDLAGLARRMVEADLARERAAST</sequence>
<evidence type="ECO:0000256" key="4">
    <source>
        <dbReference type="ARBA" id="ARBA00011989"/>
    </source>
</evidence>